<sequence>MTTSEIGTDRALVIELFRRFGAGDIDGALELLGADFVSHNPRVPHDPETRTGKAAFADFFATPAGRKLAAAKTVVHRIIAEGGLVAIHSQLVLAGGDMAVVDILRVENGAVVEHWDVVQPVPEPLPHPHGMF</sequence>
<name>A0A6G9YEX7_9NOCA</name>
<dbReference type="RefSeq" id="WP_167474506.1">
    <property type="nucleotide sequence ID" value="NZ_CP046172.1"/>
</dbReference>
<dbReference type="KEGG" id="nah:F5544_19350"/>
<dbReference type="InterPro" id="IPR032710">
    <property type="entry name" value="NTF2-like_dom_sf"/>
</dbReference>
<dbReference type="SUPFAM" id="SSF54427">
    <property type="entry name" value="NTF2-like"/>
    <property type="match status" value="1"/>
</dbReference>
<accession>A0A6G9YEX7</accession>
<proteinExistence type="predicted"/>
<protein>
    <recommendedName>
        <fullName evidence="1">SnoaL-like domain-containing protein</fullName>
    </recommendedName>
</protein>
<evidence type="ECO:0000313" key="3">
    <source>
        <dbReference type="Proteomes" id="UP000503540"/>
    </source>
</evidence>
<dbReference type="Gene3D" id="3.10.450.50">
    <property type="match status" value="1"/>
</dbReference>
<gene>
    <name evidence="2" type="ORF">F5544_19350</name>
</gene>
<dbReference type="InterPro" id="IPR037401">
    <property type="entry name" value="SnoaL-like"/>
</dbReference>
<dbReference type="EMBL" id="CP046172">
    <property type="protein sequence ID" value="QIS11738.1"/>
    <property type="molecule type" value="Genomic_DNA"/>
</dbReference>
<reference evidence="2 3" key="1">
    <citation type="journal article" date="2019" name="ACS Chem. Biol.">
        <title>Identification and Mobilization of a Cryptic Antibiotic Biosynthesis Gene Locus from a Human-Pathogenic Nocardia Isolate.</title>
        <authorList>
            <person name="Herisse M."/>
            <person name="Ishida K."/>
            <person name="Porter J.L."/>
            <person name="Howden B."/>
            <person name="Hertweck C."/>
            <person name="Stinear T.P."/>
            <person name="Pidot S.J."/>
        </authorList>
    </citation>
    <scope>NUCLEOTIDE SEQUENCE [LARGE SCALE GENOMIC DNA]</scope>
    <source>
        <strain evidence="2 3">AUSMDU00012717</strain>
    </source>
</reference>
<organism evidence="2 3">
    <name type="scientific">Nocardia arthritidis</name>
    <dbReference type="NCBI Taxonomy" id="228602"/>
    <lineage>
        <taxon>Bacteria</taxon>
        <taxon>Bacillati</taxon>
        <taxon>Actinomycetota</taxon>
        <taxon>Actinomycetes</taxon>
        <taxon>Mycobacteriales</taxon>
        <taxon>Nocardiaceae</taxon>
        <taxon>Nocardia</taxon>
    </lineage>
</organism>
<dbReference type="Proteomes" id="UP000503540">
    <property type="component" value="Chromosome"/>
</dbReference>
<keyword evidence="3" id="KW-1185">Reference proteome</keyword>
<evidence type="ECO:0000259" key="1">
    <source>
        <dbReference type="Pfam" id="PF12680"/>
    </source>
</evidence>
<dbReference type="Pfam" id="PF12680">
    <property type="entry name" value="SnoaL_2"/>
    <property type="match status" value="1"/>
</dbReference>
<dbReference type="AlphaFoldDB" id="A0A6G9YEX7"/>
<evidence type="ECO:0000313" key="2">
    <source>
        <dbReference type="EMBL" id="QIS11738.1"/>
    </source>
</evidence>
<feature type="domain" description="SnoaL-like" evidence="1">
    <location>
        <begin position="14"/>
        <end position="114"/>
    </location>
</feature>